<evidence type="ECO:0000256" key="2">
    <source>
        <dbReference type="SAM" id="SignalP"/>
    </source>
</evidence>
<proteinExistence type="predicted"/>
<keyword evidence="2" id="KW-0732">Signal</keyword>
<feature type="region of interest" description="Disordered" evidence="1">
    <location>
        <begin position="43"/>
        <end position="70"/>
    </location>
</feature>
<protein>
    <submittedName>
        <fullName evidence="3">Uncharacterized protein</fullName>
    </submittedName>
</protein>
<sequence>MKFTTIYVAIAIVGTTQGCFLPLLECLTGGSSWGGNWGWGSSGTTTQPCEPAQPPPQPCETVVENPPCEY</sequence>
<gene>
    <name evidence="3" type="ORF">G210_2004</name>
</gene>
<accession>M3HJR0</accession>
<dbReference type="HOGENOM" id="CLU_2757544_0_0_1"/>
<evidence type="ECO:0000313" key="4">
    <source>
        <dbReference type="Proteomes" id="UP000011777"/>
    </source>
</evidence>
<reference evidence="3 4" key="1">
    <citation type="submission" date="2013-02" db="EMBL/GenBank/DDBJ databases">
        <title>Genome sequence of Candida maltosa Xu316, a potential industrial strain for xylitol and ethanol production.</title>
        <authorList>
            <person name="Yu J."/>
            <person name="Wang Q."/>
            <person name="Geng X."/>
            <person name="Bao W."/>
            <person name="He P."/>
            <person name="Cai J."/>
        </authorList>
    </citation>
    <scope>NUCLEOTIDE SEQUENCE [LARGE SCALE GENOMIC DNA]</scope>
    <source>
        <strain evidence="4">Xu316</strain>
    </source>
</reference>
<dbReference type="AlphaFoldDB" id="M3HJR0"/>
<dbReference type="PROSITE" id="PS51257">
    <property type="entry name" value="PROKAR_LIPOPROTEIN"/>
    <property type="match status" value="1"/>
</dbReference>
<feature type="chain" id="PRO_5004034489" evidence="2">
    <location>
        <begin position="19"/>
        <end position="70"/>
    </location>
</feature>
<dbReference type="EMBL" id="AOGT01001480">
    <property type="protein sequence ID" value="EMG47592.1"/>
    <property type="molecule type" value="Genomic_DNA"/>
</dbReference>
<evidence type="ECO:0000313" key="3">
    <source>
        <dbReference type="EMBL" id="EMG47592.1"/>
    </source>
</evidence>
<keyword evidence="4" id="KW-1185">Reference proteome</keyword>
<comment type="caution">
    <text evidence="3">The sequence shown here is derived from an EMBL/GenBank/DDBJ whole genome shotgun (WGS) entry which is preliminary data.</text>
</comment>
<dbReference type="Proteomes" id="UP000011777">
    <property type="component" value="Unassembled WGS sequence"/>
</dbReference>
<organism evidence="3 4">
    <name type="scientific">Candida maltosa (strain Xu316)</name>
    <name type="common">Yeast</name>
    <dbReference type="NCBI Taxonomy" id="1245528"/>
    <lineage>
        <taxon>Eukaryota</taxon>
        <taxon>Fungi</taxon>
        <taxon>Dikarya</taxon>
        <taxon>Ascomycota</taxon>
        <taxon>Saccharomycotina</taxon>
        <taxon>Pichiomycetes</taxon>
        <taxon>Debaryomycetaceae</taxon>
        <taxon>Candida/Lodderomyces clade</taxon>
        <taxon>Candida</taxon>
    </lineage>
</organism>
<evidence type="ECO:0000256" key="1">
    <source>
        <dbReference type="SAM" id="MobiDB-lite"/>
    </source>
</evidence>
<name>M3HJR0_CANMX</name>
<feature type="signal peptide" evidence="2">
    <location>
        <begin position="1"/>
        <end position="18"/>
    </location>
</feature>